<proteinExistence type="predicted"/>
<evidence type="ECO:0000313" key="9">
    <source>
        <dbReference type="EMBL" id="VDM70939.1"/>
    </source>
</evidence>
<dbReference type="InterPro" id="IPR011009">
    <property type="entry name" value="Kinase-like_dom_sf"/>
</dbReference>
<evidence type="ECO:0000256" key="3">
    <source>
        <dbReference type="ARBA" id="ARBA00022679"/>
    </source>
</evidence>
<sequence length="135" mass="14839">MIDLYCGKPIGTKSDTWAMGVMLYKLCYFSLPFGESAMAIQNGAFSFPNEPSHPDSIKAIINLEKRPTIYQCSVLAFTAAERACPVRNARGCRKPSLSATIRCFQSGVVSMFDKELEDQVDHVSPPEPQVGSELS</sequence>
<dbReference type="PANTHER" id="PTHR22967">
    <property type="entry name" value="SERINE/THREONINE PROTEIN KINASE"/>
    <property type="match status" value="1"/>
</dbReference>
<evidence type="ECO:0000256" key="4">
    <source>
        <dbReference type="ARBA" id="ARBA00022741"/>
    </source>
</evidence>
<dbReference type="GO" id="GO:0045747">
    <property type="term" value="P:positive regulation of Notch signaling pathway"/>
    <property type="evidence" value="ECO:0007669"/>
    <property type="project" value="TreeGrafter"/>
</dbReference>
<dbReference type="GO" id="GO:0035612">
    <property type="term" value="F:AP-2 adaptor complex binding"/>
    <property type="evidence" value="ECO:0007669"/>
    <property type="project" value="TreeGrafter"/>
</dbReference>
<evidence type="ECO:0000256" key="8">
    <source>
        <dbReference type="ARBA" id="ARBA00048679"/>
    </source>
</evidence>
<reference evidence="9 10" key="1">
    <citation type="submission" date="2018-11" db="EMBL/GenBank/DDBJ databases">
        <authorList>
            <consortium name="Pathogen Informatics"/>
        </authorList>
    </citation>
    <scope>NUCLEOTIDE SEQUENCE [LARGE SCALE GENOMIC DNA]</scope>
</reference>
<dbReference type="GO" id="GO:2000369">
    <property type="term" value="P:regulation of clathrin-dependent endocytosis"/>
    <property type="evidence" value="ECO:0007669"/>
    <property type="project" value="TreeGrafter"/>
</dbReference>
<evidence type="ECO:0000256" key="7">
    <source>
        <dbReference type="ARBA" id="ARBA00047899"/>
    </source>
</evidence>
<protein>
    <recommendedName>
        <fullName evidence="1">non-specific serine/threonine protein kinase</fullName>
        <ecNumber evidence="1">2.7.11.1</ecNumber>
    </recommendedName>
</protein>
<keyword evidence="4" id="KW-0547">Nucleotide-binding</keyword>
<keyword evidence="5" id="KW-0418">Kinase</keyword>
<evidence type="ECO:0000256" key="1">
    <source>
        <dbReference type="ARBA" id="ARBA00012513"/>
    </source>
</evidence>
<evidence type="ECO:0000256" key="6">
    <source>
        <dbReference type="ARBA" id="ARBA00022840"/>
    </source>
</evidence>
<organism evidence="9 10">
    <name type="scientific">Strongylus vulgaris</name>
    <name type="common">Blood worm</name>
    <dbReference type="NCBI Taxonomy" id="40348"/>
    <lineage>
        <taxon>Eukaryota</taxon>
        <taxon>Metazoa</taxon>
        <taxon>Ecdysozoa</taxon>
        <taxon>Nematoda</taxon>
        <taxon>Chromadorea</taxon>
        <taxon>Rhabditida</taxon>
        <taxon>Rhabditina</taxon>
        <taxon>Rhabditomorpha</taxon>
        <taxon>Strongyloidea</taxon>
        <taxon>Strongylidae</taxon>
        <taxon>Strongylus</taxon>
    </lineage>
</organism>
<dbReference type="Gene3D" id="1.10.510.10">
    <property type="entry name" value="Transferase(Phosphotransferase) domain 1"/>
    <property type="match status" value="1"/>
</dbReference>
<dbReference type="SUPFAM" id="SSF56112">
    <property type="entry name" value="Protein kinase-like (PK-like)"/>
    <property type="match status" value="1"/>
</dbReference>
<name>A0A3P7IUW7_STRVU</name>
<evidence type="ECO:0000256" key="2">
    <source>
        <dbReference type="ARBA" id="ARBA00022527"/>
    </source>
</evidence>
<comment type="catalytic activity">
    <reaction evidence="8">
        <text>L-seryl-[protein] + ATP = O-phospho-L-seryl-[protein] + ADP + H(+)</text>
        <dbReference type="Rhea" id="RHEA:17989"/>
        <dbReference type="Rhea" id="RHEA-COMP:9863"/>
        <dbReference type="Rhea" id="RHEA-COMP:11604"/>
        <dbReference type="ChEBI" id="CHEBI:15378"/>
        <dbReference type="ChEBI" id="CHEBI:29999"/>
        <dbReference type="ChEBI" id="CHEBI:30616"/>
        <dbReference type="ChEBI" id="CHEBI:83421"/>
        <dbReference type="ChEBI" id="CHEBI:456216"/>
        <dbReference type="EC" id="2.7.11.1"/>
    </reaction>
</comment>
<dbReference type="EMBL" id="UYYB01018220">
    <property type="protein sequence ID" value="VDM70939.1"/>
    <property type="molecule type" value="Genomic_DNA"/>
</dbReference>
<evidence type="ECO:0000256" key="5">
    <source>
        <dbReference type="ARBA" id="ARBA00022777"/>
    </source>
</evidence>
<gene>
    <name evidence="9" type="ORF">SVUK_LOCUS5937</name>
</gene>
<dbReference type="AlphaFoldDB" id="A0A3P7IUW7"/>
<dbReference type="GO" id="GO:0004674">
    <property type="term" value="F:protein serine/threonine kinase activity"/>
    <property type="evidence" value="ECO:0007669"/>
    <property type="project" value="UniProtKB-KW"/>
</dbReference>
<comment type="catalytic activity">
    <reaction evidence="7">
        <text>L-threonyl-[protein] + ATP = O-phospho-L-threonyl-[protein] + ADP + H(+)</text>
        <dbReference type="Rhea" id="RHEA:46608"/>
        <dbReference type="Rhea" id="RHEA-COMP:11060"/>
        <dbReference type="Rhea" id="RHEA-COMP:11605"/>
        <dbReference type="ChEBI" id="CHEBI:15378"/>
        <dbReference type="ChEBI" id="CHEBI:30013"/>
        <dbReference type="ChEBI" id="CHEBI:30616"/>
        <dbReference type="ChEBI" id="CHEBI:61977"/>
        <dbReference type="ChEBI" id="CHEBI:456216"/>
        <dbReference type="EC" id="2.7.11.1"/>
    </reaction>
</comment>
<accession>A0A3P7IUW7</accession>
<keyword evidence="6" id="KW-0067">ATP-binding</keyword>
<dbReference type="PANTHER" id="PTHR22967:SF57">
    <property type="entry name" value="AUXILIN, ISOFORM A-RELATED"/>
    <property type="match status" value="1"/>
</dbReference>
<evidence type="ECO:0000313" key="10">
    <source>
        <dbReference type="Proteomes" id="UP000270094"/>
    </source>
</evidence>
<dbReference type="OrthoDB" id="2018507at2759"/>
<dbReference type="EC" id="2.7.11.1" evidence="1"/>
<keyword evidence="10" id="KW-1185">Reference proteome</keyword>
<dbReference type="GO" id="GO:0005737">
    <property type="term" value="C:cytoplasm"/>
    <property type="evidence" value="ECO:0007669"/>
    <property type="project" value="TreeGrafter"/>
</dbReference>
<dbReference type="Proteomes" id="UP000270094">
    <property type="component" value="Unassembled WGS sequence"/>
</dbReference>
<keyword evidence="3" id="KW-0808">Transferase</keyword>
<keyword evidence="2" id="KW-0723">Serine/threonine-protein kinase</keyword>
<dbReference type="GO" id="GO:0005524">
    <property type="term" value="F:ATP binding"/>
    <property type="evidence" value="ECO:0007669"/>
    <property type="project" value="UniProtKB-KW"/>
</dbReference>